<feature type="transmembrane region" description="Helical" evidence="6">
    <location>
        <begin position="111"/>
        <end position="128"/>
    </location>
</feature>
<evidence type="ECO:0000313" key="9">
    <source>
        <dbReference type="Proteomes" id="UP000826725"/>
    </source>
</evidence>
<evidence type="ECO:0000259" key="7">
    <source>
        <dbReference type="Pfam" id="PF00892"/>
    </source>
</evidence>
<feature type="transmembrane region" description="Helical" evidence="6">
    <location>
        <begin position="140"/>
        <end position="160"/>
    </location>
</feature>
<evidence type="ECO:0000256" key="6">
    <source>
        <dbReference type="SAM" id="Phobius"/>
    </source>
</evidence>
<evidence type="ECO:0000313" key="8">
    <source>
        <dbReference type="EMBL" id="BCL63031.1"/>
    </source>
</evidence>
<reference evidence="8" key="1">
    <citation type="submission" date="2020-09" db="EMBL/GenBank/DDBJ databases">
        <title>Desulfogranum mesoprofundum gen. nov., sp. nov., a novel mesophilic, sulfate-reducing chemolithoautotroph isolated from a deep-sea hydrothermal vent chimney in the Suiyo Seamount.</title>
        <authorList>
            <person name="Hashimoto Y."/>
            <person name="Nakagawa S."/>
        </authorList>
    </citation>
    <scope>NUCLEOTIDE SEQUENCE</scope>
    <source>
        <strain evidence="8">KT2</strain>
    </source>
</reference>
<gene>
    <name evidence="8" type="ORF">DGMP_37240</name>
</gene>
<feature type="transmembrane region" description="Helical" evidence="6">
    <location>
        <begin position="83"/>
        <end position="104"/>
    </location>
</feature>
<feature type="domain" description="EamA" evidence="7">
    <location>
        <begin position="2"/>
        <end position="127"/>
    </location>
</feature>
<feature type="transmembrane region" description="Helical" evidence="6">
    <location>
        <begin position="206"/>
        <end position="224"/>
    </location>
</feature>
<feature type="domain" description="EamA" evidence="7">
    <location>
        <begin position="142"/>
        <end position="273"/>
    </location>
</feature>
<evidence type="ECO:0000256" key="5">
    <source>
        <dbReference type="ARBA" id="ARBA00023136"/>
    </source>
</evidence>
<feature type="transmembrane region" description="Helical" evidence="6">
    <location>
        <begin position="172"/>
        <end position="194"/>
    </location>
</feature>
<keyword evidence="4 6" id="KW-1133">Transmembrane helix</keyword>
<evidence type="ECO:0000256" key="4">
    <source>
        <dbReference type="ARBA" id="ARBA00022989"/>
    </source>
</evidence>
<dbReference type="InterPro" id="IPR050638">
    <property type="entry name" value="AA-Vitamin_Transporters"/>
</dbReference>
<feature type="transmembrane region" description="Helical" evidence="6">
    <location>
        <begin position="55"/>
        <end position="77"/>
    </location>
</feature>
<keyword evidence="2" id="KW-1003">Cell membrane</keyword>
<dbReference type="PANTHER" id="PTHR32322">
    <property type="entry name" value="INNER MEMBRANE TRANSPORTER"/>
    <property type="match status" value="1"/>
</dbReference>
<comment type="subcellular location">
    <subcellularLocation>
        <location evidence="1">Cell membrane</location>
        <topology evidence="1">Multi-pass membrane protein</topology>
    </subcellularLocation>
</comment>
<dbReference type="Proteomes" id="UP000826725">
    <property type="component" value="Chromosome"/>
</dbReference>
<dbReference type="RefSeq" id="WP_228855332.1">
    <property type="nucleotide sequence ID" value="NZ_AP024086.1"/>
</dbReference>
<feature type="transmembrane region" description="Helical" evidence="6">
    <location>
        <begin position="236"/>
        <end position="255"/>
    </location>
</feature>
<dbReference type="GO" id="GO:0005886">
    <property type="term" value="C:plasma membrane"/>
    <property type="evidence" value="ECO:0007669"/>
    <property type="project" value="UniProtKB-SubCell"/>
</dbReference>
<protein>
    <recommendedName>
        <fullName evidence="7">EamA domain-containing protein</fullName>
    </recommendedName>
</protein>
<sequence>MVLCAALVSTSFTVGAAITETLDPAVLTFIRFVIAALCFGPLVRFRYGATYSFSLFWRCGIISCSLVVFFWCMFLSLRYTTALNTSVIFTLVPSFSGIYAFFLLKEKLTKAQLIALACGMIGAVWVIFRGNMTTFLEMNWNRGDLIFLAGGFAMGLYTPLIRLFHRDEPMAVMTFWVLVTGALWLFLFSGHRLLTMDWSAVPLKGWAGVVYLAIFTTVITFFLTQYAVPFIGPTRVMAYSYLYPGLVLLLDLVLGHPLPPFRVLPGVVVVLFAMGVIQFSEKESDP</sequence>
<dbReference type="AlphaFoldDB" id="A0A8D5FM12"/>
<accession>A0A8D5FM12</accession>
<keyword evidence="3 6" id="KW-0812">Transmembrane</keyword>
<evidence type="ECO:0000256" key="1">
    <source>
        <dbReference type="ARBA" id="ARBA00004651"/>
    </source>
</evidence>
<organism evidence="8 9">
    <name type="scientific">Desulfomarina profundi</name>
    <dbReference type="NCBI Taxonomy" id="2772557"/>
    <lineage>
        <taxon>Bacteria</taxon>
        <taxon>Pseudomonadati</taxon>
        <taxon>Thermodesulfobacteriota</taxon>
        <taxon>Desulfobulbia</taxon>
        <taxon>Desulfobulbales</taxon>
        <taxon>Desulfobulbaceae</taxon>
        <taxon>Desulfomarina</taxon>
    </lineage>
</organism>
<dbReference type="InterPro" id="IPR000620">
    <property type="entry name" value="EamA_dom"/>
</dbReference>
<evidence type="ECO:0000256" key="2">
    <source>
        <dbReference type="ARBA" id="ARBA00022475"/>
    </source>
</evidence>
<evidence type="ECO:0000256" key="3">
    <source>
        <dbReference type="ARBA" id="ARBA00022692"/>
    </source>
</evidence>
<proteinExistence type="predicted"/>
<feature type="transmembrane region" description="Helical" evidence="6">
    <location>
        <begin position="261"/>
        <end position="280"/>
    </location>
</feature>
<name>A0A8D5FM12_9BACT</name>
<dbReference type="KEGG" id="dbk:DGMP_37240"/>
<dbReference type="EMBL" id="AP024086">
    <property type="protein sequence ID" value="BCL63031.1"/>
    <property type="molecule type" value="Genomic_DNA"/>
</dbReference>
<dbReference type="PANTHER" id="PTHR32322:SF18">
    <property type="entry name" value="S-ADENOSYLMETHIONINE_S-ADENOSYLHOMOCYSTEINE TRANSPORTER"/>
    <property type="match status" value="1"/>
</dbReference>
<dbReference type="Pfam" id="PF00892">
    <property type="entry name" value="EamA"/>
    <property type="match status" value="2"/>
</dbReference>
<keyword evidence="5 6" id="KW-0472">Membrane</keyword>
<feature type="transmembrane region" description="Helical" evidence="6">
    <location>
        <begin position="26"/>
        <end position="43"/>
    </location>
</feature>
<keyword evidence="9" id="KW-1185">Reference proteome</keyword>